<name>A0AA47N9J9_MERPO</name>
<dbReference type="EMBL" id="JAOPHQ010000568">
    <property type="protein sequence ID" value="KAK0154405.1"/>
    <property type="molecule type" value="Genomic_DNA"/>
</dbReference>
<dbReference type="Proteomes" id="UP001174136">
    <property type="component" value="Unassembled WGS sequence"/>
</dbReference>
<reference evidence="1" key="1">
    <citation type="journal article" date="2023" name="Front. Mar. Sci.">
        <title>A new Merluccius polli reference genome to investigate the effects of global change in West African waters.</title>
        <authorList>
            <person name="Mateo J.L."/>
            <person name="Blanco-Fernandez C."/>
            <person name="Garcia-Vazquez E."/>
            <person name="Machado-Schiaffino G."/>
        </authorList>
    </citation>
    <scope>NUCLEOTIDE SEQUENCE</scope>
    <source>
        <strain evidence="1">C29</strain>
        <tissue evidence="1">Fin</tissue>
    </source>
</reference>
<sequence length="284" mass="31287">MASLSPLRKTGHGRVCRIQHSELHSAHTGPHWARLFSQGPISGANMGSSSGPMHWSHCAALKMEKSPGLEMGRGLTVVQMSVETTETLQQWGVQASVQRGLQTSDRISRLAAVTSSVWKSCRTRRNRSGRKTHSHGRGNAAMHNFKLKFSRPAGHRGGMQVCIKYPEKSGAAGAGRGSDGTGVARCCEAALALMHDRTGFRELLRMTTEEFDFLLGKVEHLITKQNTKMRLAVSPRERLSLTLRCLATGKTFKSLRFQYRIGTSTISKMAMETCAALYQTMKKD</sequence>
<comment type="caution">
    <text evidence="1">The sequence shown here is derived from an EMBL/GenBank/DDBJ whole genome shotgun (WGS) entry which is preliminary data.</text>
</comment>
<organism evidence="1 2">
    <name type="scientific">Merluccius polli</name>
    <name type="common">Benguela hake</name>
    <name type="synonym">Merluccius cadenati</name>
    <dbReference type="NCBI Taxonomy" id="89951"/>
    <lineage>
        <taxon>Eukaryota</taxon>
        <taxon>Metazoa</taxon>
        <taxon>Chordata</taxon>
        <taxon>Craniata</taxon>
        <taxon>Vertebrata</taxon>
        <taxon>Euteleostomi</taxon>
        <taxon>Actinopterygii</taxon>
        <taxon>Neopterygii</taxon>
        <taxon>Teleostei</taxon>
        <taxon>Neoteleostei</taxon>
        <taxon>Acanthomorphata</taxon>
        <taxon>Zeiogadaria</taxon>
        <taxon>Gadariae</taxon>
        <taxon>Gadiformes</taxon>
        <taxon>Gadoidei</taxon>
        <taxon>Merlucciidae</taxon>
        <taxon>Merluccius</taxon>
    </lineage>
</organism>
<evidence type="ECO:0000313" key="1">
    <source>
        <dbReference type="EMBL" id="KAK0154405.1"/>
    </source>
</evidence>
<protein>
    <submittedName>
        <fullName evidence="1">Uncharacterized protein</fullName>
    </submittedName>
</protein>
<dbReference type="AlphaFoldDB" id="A0AA47N9J9"/>
<accession>A0AA47N9J9</accession>
<proteinExistence type="predicted"/>
<keyword evidence="2" id="KW-1185">Reference proteome</keyword>
<gene>
    <name evidence="1" type="ORF">N1851_003514</name>
</gene>
<evidence type="ECO:0000313" key="2">
    <source>
        <dbReference type="Proteomes" id="UP001174136"/>
    </source>
</evidence>